<dbReference type="Gene3D" id="1.25.40.10">
    <property type="entry name" value="Tetratricopeptide repeat domain"/>
    <property type="match status" value="1"/>
</dbReference>
<keyword evidence="2 4" id="KW-0863">Zinc-finger</keyword>
<keyword evidence="1" id="KW-0479">Metal-binding</keyword>
<dbReference type="PROSITE" id="PS50865">
    <property type="entry name" value="ZF_MYND_2"/>
    <property type="match status" value="1"/>
</dbReference>
<sequence length="563" mass="62906">MSDVCCVPFEPNHQSSKIFIKTGEYGLHAKASQDISAGTVILQCLPLAHSLLVPPGTEAGDEDDFRRRRCSLCFFRGGDDGDTDAPRLHGLKRCSKCKVAYYCSRSCQAQDWIGHKLECQYYVKRKKTFSSNVIATSAEEDAIPLLLRTFAALKRLQNKDCEESIDNTISCGGTHFSILSVSPEYHDKSQLHSIETVINSTMKLAKECMTSNVGGKSDHDAASILGYGFSLDRSIQRALNAFQKNNFGIVNSLHASIGEGVYPCAALLNHSCDPNCILRYNLGSRQLDCSTSYNPPILQIVACRDIKRDEELTHSYVDLALPTPQRKSRLLESHGFECCCARCTNKITLQLPERTIDWALWPVRQKMTPTVKCSMIRVNLDDAITCRGSREDYNHLIQQSQFLQDQAHRCMLEGDSRGELSNLQRAISLFDHGISPFDFNLYSIRCSFLAALLASGDILSAVEQCEHIVSFLAVSFSHVQNHPLLGLQLYTLGDLYSAAAESEGRNESFNLSLEEKASVAYNWARNIMRLTHGERNAMVQTLEHNLSRRSVNIGSFHIQEVQT</sequence>
<dbReference type="InterPro" id="IPR002893">
    <property type="entry name" value="Znf_MYND"/>
</dbReference>
<dbReference type="PANTHER" id="PTHR12197">
    <property type="entry name" value="HISTONE-LYSINE N-METHYLTRANSFERASE SMYD"/>
    <property type="match status" value="1"/>
</dbReference>
<dbReference type="Gene3D" id="6.10.140.2220">
    <property type="match status" value="1"/>
</dbReference>
<dbReference type="PROSITE" id="PS50280">
    <property type="entry name" value="SET"/>
    <property type="match status" value="1"/>
</dbReference>
<gene>
    <name evidence="7" type="ORF">ACHAWO_009484</name>
</gene>
<dbReference type="Pfam" id="PF01753">
    <property type="entry name" value="zf-MYND"/>
    <property type="match status" value="1"/>
</dbReference>
<dbReference type="CDD" id="cd20071">
    <property type="entry name" value="SET_SMYD"/>
    <property type="match status" value="1"/>
</dbReference>
<dbReference type="GO" id="GO:0008270">
    <property type="term" value="F:zinc ion binding"/>
    <property type="evidence" value="ECO:0007669"/>
    <property type="project" value="UniProtKB-KW"/>
</dbReference>
<accession>A0ABD3N2X5</accession>
<keyword evidence="8" id="KW-1185">Reference proteome</keyword>
<dbReference type="Gene3D" id="1.10.220.160">
    <property type="match status" value="1"/>
</dbReference>
<dbReference type="AlphaFoldDB" id="A0ABD3N2X5"/>
<dbReference type="SUPFAM" id="SSF82199">
    <property type="entry name" value="SET domain"/>
    <property type="match status" value="1"/>
</dbReference>
<dbReference type="InterPro" id="IPR046341">
    <property type="entry name" value="SET_dom_sf"/>
</dbReference>
<evidence type="ECO:0000256" key="4">
    <source>
        <dbReference type="PROSITE-ProRule" id="PRU00134"/>
    </source>
</evidence>
<comment type="caution">
    <text evidence="7">The sequence shown here is derived from an EMBL/GenBank/DDBJ whole genome shotgun (WGS) entry which is preliminary data.</text>
</comment>
<dbReference type="Proteomes" id="UP001530400">
    <property type="component" value="Unassembled WGS sequence"/>
</dbReference>
<evidence type="ECO:0000256" key="1">
    <source>
        <dbReference type="ARBA" id="ARBA00022723"/>
    </source>
</evidence>
<evidence type="ECO:0000256" key="3">
    <source>
        <dbReference type="ARBA" id="ARBA00022833"/>
    </source>
</evidence>
<feature type="domain" description="SET" evidence="5">
    <location>
        <begin position="2"/>
        <end position="317"/>
    </location>
</feature>
<dbReference type="InterPro" id="IPR011990">
    <property type="entry name" value="TPR-like_helical_dom_sf"/>
</dbReference>
<evidence type="ECO:0000313" key="8">
    <source>
        <dbReference type="Proteomes" id="UP001530400"/>
    </source>
</evidence>
<keyword evidence="3" id="KW-0862">Zinc</keyword>
<name>A0ABD3N2X5_9STRA</name>
<protein>
    <submittedName>
        <fullName evidence="7">Uncharacterized protein</fullName>
    </submittedName>
</protein>
<dbReference type="PANTHER" id="PTHR12197:SF251">
    <property type="entry name" value="EG:BACR7C10.4 PROTEIN"/>
    <property type="match status" value="1"/>
</dbReference>
<feature type="domain" description="MYND-type" evidence="6">
    <location>
        <begin position="70"/>
        <end position="119"/>
    </location>
</feature>
<organism evidence="7 8">
    <name type="scientific">Cyclotella atomus</name>
    <dbReference type="NCBI Taxonomy" id="382360"/>
    <lineage>
        <taxon>Eukaryota</taxon>
        <taxon>Sar</taxon>
        <taxon>Stramenopiles</taxon>
        <taxon>Ochrophyta</taxon>
        <taxon>Bacillariophyta</taxon>
        <taxon>Coscinodiscophyceae</taxon>
        <taxon>Thalassiosirophycidae</taxon>
        <taxon>Stephanodiscales</taxon>
        <taxon>Stephanodiscaceae</taxon>
        <taxon>Cyclotella</taxon>
    </lineage>
</organism>
<proteinExistence type="predicted"/>
<dbReference type="InterPro" id="IPR050869">
    <property type="entry name" value="H3K4_H4K5_MeTrfase"/>
</dbReference>
<dbReference type="Gene3D" id="2.170.270.10">
    <property type="entry name" value="SET domain"/>
    <property type="match status" value="1"/>
</dbReference>
<dbReference type="InterPro" id="IPR001214">
    <property type="entry name" value="SET_dom"/>
</dbReference>
<evidence type="ECO:0000313" key="7">
    <source>
        <dbReference type="EMBL" id="KAL3769658.1"/>
    </source>
</evidence>
<evidence type="ECO:0000259" key="6">
    <source>
        <dbReference type="PROSITE" id="PS50865"/>
    </source>
</evidence>
<dbReference type="EMBL" id="JALLPJ020001328">
    <property type="protein sequence ID" value="KAL3769658.1"/>
    <property type="molecule type" value="Genomic_DNA"/>
</dbReference>
<dbReference type="Pfam" id="PF00856">
    <property type="entry name" value="SET"/>
    <property type="match status" value="1"/>
</dbReference>
<dbReference type="SUPFAM" id="SSF144232">
    <property type="entry name" value="HIT/MYND zinc finger-like"/>
    <property type="match status" value="1"/>
</dbReference>
<evidence type="ECO:0000259" key="5">
    <source>
        <dbReference type="PROSITE" id="PS50280"/>
    </source>
</evidence>
<evidence type="ECO:0000256" key="2">
    <source>
        <dbReference type="ARBA" id="ARBA00022771"/>
    </source>
</evidence>
<reference evidence="7 8" key="1">
    <citation type="submission" date="2024-10" db="EMBL/GenBank/DDBJ databases">
        <title>Updated reference genomes for cyclostephanoid diatoms.</title>
        <authorList>
            <person name="Roberts W.R."/>
            <person name="Alverson A.J."/>
        </authorList>
    </citation>
    <scope>NUCLEOTIDE SEQUENCE [LARGE SCALE GENOMIC DNA]</scope>
    <source>
        <strain evidence="7 8">AJA010-31</strain>
    </source>
</reference>